<dbReference type="InterPro" id="IPR059179">
    <property type="entry name" value="MLKL-like_MCAfunc"/>
</dbReference>
<keyword evidence="2" id="KW-1133">Transmembrane helix</keyword>
<evidence type="ECO:0000256" key="2">
    <source>
        <dbReference type="SAM" id="Phobius"/>
    </source>
</evidence>
<organism evidence="3 4">
    <name type="scientific">Mycena indigotica</name>
    <dbReference type="NCBI Taxonomy" id="2126181"/>
    <lineage>
        <taxon>Eukaryota</taxon>
        <taxon>Fungi</taxon>
        <taxon>Dikarya</taxon>
        <taxon>Basidiomycota</taxon>
        <taxon>Agaricomycotina</taxon>
        <taxon>Agaricomycetes</taxon>
        <taxon>Agaricomycetidae</taxon>
        <taxon>Agaricales</taxon>
        <taxon>Marasmiineae</taxon>
        <taxon>Mycenaceae</taxon>
        <taxon>Mycena</taxon>
    </lineage>
</organism>
<feature type="compositionally biased region" description="Low complexity" evidence="1">
    <location>
        <begin position="1086"/>
        <end position="1100"/>
    </location>
</feature>
<reference evidence="3" key="1">
    <citation type="submission" date="2020-05" db="EMBL/GenBank/DDBJ databases">
        <title>Mycena genomes resolve the evolution of fungal bioluminescence.</title>
        <authorList>
            <person name="Tsai I.J."/>
        </authorList>
    </citation>
    <scope>NUCLEOTIDE SEQUENCE</scope>
    <source>
        <strain evidence="3">171206Taipei</strain>
    </source>
</reference>
<feature type="transmembrane region" description="Helical" evidence="2">
    <location>
        <begin position="1134"/>
        <end position="1158"/>
    </location>
</feature>
<feature type="compositionally biased region" description="Basic and acidic residues" evidence="1">
    <location>
        <begin position="1104"/>
        <end position="1113"/>
    </location>
</feature>
<gene>
    <name evidence="3" type="ORF">MIND_00102800</name>
</gene>
<protein>
    <submittedName>
        <fullName evidence="3">Tetratricopeptide repeat family</fullName>
    </submittedName>
</protein>
<keyword evidence="2" id="KW-0812">Transmembrane</keyword>
<accession>A0A8H6TDW1</accession>
<comment type="caution">
    <text evidence="3">The sequence shown here is derived from an EMBL/GenBank/DDBJ whole genome shotgun (WGS) entry which is preliminary data.</text>
</comment>
<name>A0A8H6TDW1_9AGAR</name>
<sequence length="1171" mass="131150">MDPISATTTLITLASFMKELVEIGHAIAASIEKVNENRRQIRDLTHEILHTLSDLANLTRGKQEFQTPALLSALGNLKADMLHVLEICRYISPVESKPGFRGLRSHVKEWVKRDDIETEIRRLKEHTNKCFVTFTAFSSARVEHATAHLVDALSETQDTTLRIEQQLIVNNVEGQVKLRRLESMMARILVETPFGQGVLERTIQVIALDPVHESLEAQYLSAQSLRLLPLVQTAVNRGRPILDASLWHSVMGAHPIQATTSDHVLYTILGVILQLQSDTWDMGVMNDCILRLGSRLRRLGMNSESVAWELFACQSLHRVEDEHVAVVAPRLAHAYFRLSQAYREQLQFPEAARATQQSVELWRHNLDTIDPFNNQTWFFDALTLHMTNLRDTNQDELILPIGEEFVRAARQQLGHTLKQFSTNDRAWTYEDKSLARQCCDAFFQYADSLASAKCPFDACEIILEGFEVFLQLPRHITRGVRTGPPIDRLLDQLSVLSETNKFSPHLLSKSVNTFRALCKHSASTFSLQFLRLLHAQVYTSVAEPSPDSSLPYLRAILEPTRENPIPSILFDNKSIYLPLGEVVEDAIFAFYTRPNKAAFVLIHNLFLAHPQVAIPAFRHIIRQINSLSSRDPDVVDWVLYSLDIFINDPINPSERRELLELMKMVWSFYTPQRENISLGNCSESWQHGLYIDTAGIFNRFMDALPTVTDWDEAPSFALIVKAATLWDAGRIQETLVTLTEIEQCVALPSQVLLEEQRAHDWYSLYCRIRCEALGRTKQVHDALSFLNTILSDQVAQPAWAGTESQNDLHYIVVYLERLALKRGMGELRAALTGVESVVQVCRLAPVADDIGNGYRLCALVHALVALGKCLDCFGRNTEALTACEEAVEICHGTDLKTWDSIMRTRCKKEVSPLAYEALSSQLAKANRFEALFYAQDAVTAYRELAALSPGYLPILAQSLLNLARILAEDDGIVDSVVTCAAAVEILRETSSKEESLLPFLTSAMDQLAQHRAQVQQIAPSDSETLASQPIESDISCGESDTSTLVGCEGVLKADSQLPDSTTPVSLVLIDAGEVVNVVDKSQVDKPNLSISEPPSSSQSEPTDEPIHDDVVDPRPKTWVEQTQALQMKSWRVEALWWALLGGLGGLVIVLSLCLAVILQRTHEIPFRSLHA</sequence>
<dbReference type="Gene3D" id="1.25.40.10">
    <property type="entry name" value="Tetratricopeptide repeat domain"/>
    <property type="match status" value="1"/>
</dbReference>
<dbReference type="InterPro" id="IPR019734">
    <property type="entry name" value="TPR_rpt"/>
</dbReference>
<feature type="region of interest" description="Disordered" evidence="1">
    <location>
        <begin position="1085"/>
        <end position="1113"/>
    </location>
</feature>
<keyword evidence="4" id="KW-1185">Reference proteome</keyword>
<dbReference type="SUPFAM" id="SSF48452">
    <property type="entry name" value="TPR-like"/>
    <property type="match status" value="1"/>
</dbReference>
<dbReference type="OrthoDB" id="2978551at2759"/>
<dbReference type="GeneID" id="59340492"/>
<feature type="compositionally biased region" description="Polar residues" evidence="1">
    <location>
        <begin position="1019"/>
        <end position="1030"/>
    </location>
</feature>
<dbReference type="Proteomes" id="UP000636479">
    <property type="component" value="Unassembled WGS sequence"/>
</dbReference>
<feature type="region of interest" description="Disordered" evidence="1">
    <location>
        <begin position="1019"/>
        <end position="1038"/>
    </location>
</feature>
<keyword evidence="2" id="KW-0472">Membrane</keyword>
<dbReference type="RefSeq" id="XP_037225886.1">
    <property type="nucleotide sequence ID" value="XM_037357976.1"/>
</dbReference>
<dbReference type="EMBL" id="JACAZF010000001">
    <property type="protein sequence ID" value="KAF7315863.1"/>
    <property type="molecule type" value="Genomic_DNA"/>
</dbReference>
<dbReference type="AlphaFoldDB" id="A0A8H6TDW1"/>
<dbReference type="InterPro" id="IPR011990">
    <property type="entry name" value="TPR-like_helical_dom_sf"/>
</dbReference>
<dbReference type="CDD" id="cd21037">
    <property type="entry name" value="MLKL_NTD"/>
    <property type="match status" value="1"/>
</dbReference>
<evidence type="ECO:0000256" key="1">
    <source>
        <dbReference type="SAM" id="MobiDB-lite"/>
    </source>
</evidence>
<evidence type="ECO:0000313" key="3">
    <source>
        <dbReference type="EMBL" id="KAF7315863.1"/>
    </source>
</evidence>
<evidence type="ECO:0000313" key="4">
    <source>
        <dbReference type="Proteomes" id="UP000636479"/>
    </source>
</evidence>
<proteinExistence type="predicted"/>
<dbReference type="SMART" id="SM00028">
    <property type="entry name" value="TPR"/>
    <property type="match status" value="3"/>
</dbReference>